<keyword evidence="12 16" id="KW-0238">DNA-binding</keyword>
<keyword evidence="5 16" id="KW-0548">Nucleotidyltransferase</keyword>
<evidence type="ECO:0000256" key="14">
    <source>
        <dbReference type="ARBA" id="ARBA00049244"/>
    </source>
</evidence>
<evidence type="ECO:0000256" key="9">
    <source>
        <dbReference type="ARBA" id="ARBA00022801"/>
    </source>
</evidence>
<dbReference type="Gene3D" id="1.10.150.20">
    <property type="entry name" value="5' to 3' exonuclease, C-terminal subdomain"/>
    <property type="match status" value="2"/>
</dbReference>
<keyword evidence="4 16" id="KW-0808">Transferase</keyword>
<dbReference type="InterPro" id="IPR020045">
    <property type="entry name" value="DNA_polI_H3TH"/>
</dbReference>
<dbReference type="Gene3D" id="3.30.70.370">
    <property type="match status" value="1"/>
</dbReference>
<evidence type="ECO:0000256" key="2">
    <source>
        <dbReference type="ARBA" id="ARBA00012417"/>
    </source>
</evidence>
<dbReference type="AlphaFoldDB" id="A0A371IJX9"/>
<name>A0A371IJX9_9FIRM</name>
<dbReference type="InterPro" id="IPR043502">
    <property type="entry name" value="DNA/RNA_pol_sf"/>
</dbReference>
<dbReference type="CDD" id="cd09898">
    <property type="entry name" value="H3TH_53EXO"/>
    <property type="match status" value="1"/>
</dbReference>
<dbReference type="Gene3D" id="1.20.1060.10">
    <property type="entry name" value="Taq DNA Polymerase, Chain T, domain 4"/>
    <property type="match status" value="1"/>
</dbReference>
<dbReference type="FunFam" id="1.10.150.20:FF:000002">
    <property type="entry name" value="DNA polymerase I"/>
    <property type="match status" value="1"/>
</dbReference>
<dbReference type="STRING" id="1871336.BBG48_02300"/>
<evidence type="ECO:0000256" key="4">
    <source>
        <dbReference type="ARBA" id="ARBA00022679"/>
    </source>
</evidence>
<evidence type="ECO:0000256" key="6">
    <source>
        <dbReference type="ARBA" id="ARBA00022705"/>
    </source>
</evidence>
<evidence type="ECO:0000256" key="16">
    <source>
        <dbReference type="RuleBase" id="RU004460"/>
    </source>
</evidence>
<dbReference type="GO" id="GO:0008409">
    <property type="term" value="F:5'-3' exonuclease activity"/>
    <property type="evidence" value="ECO:0007669"/>
    <property type="project" value="UniProtKB-UniRule"/>
</dbReference>
<proteinExistence type="inferred from homology"/>
<dbReference type="InterPro" id="IPR002421">
    <property type="entry name" value="5-3_exonuclease"/>
</dbReference>
<keyword evidence="6 16" id="KW-0235">DNA replication</keyword>
<dbReference type="SUPFAM" id="SSF47807">
    <property type="entry name" value="5' to 3' exonuclease, C-terminal subdomain"/>
    <property type="match status" value="1"/>
</dbReference>
<dbReference type="Pfam" id="PF00476">
    <property type="entry name" value="DNA_pol_A"/>
    <property type="match status" value="1"/>
</dbReference>
<evidence type="ECO:0000256" key="7">
    <source>
        <dbReference type="ARBA" id="ARBA00022722"/>
    </source>
</evidence>
<dbReference type="RefSeq" id="WP_068912464.1">
    <property type="nucleotide sequence ID" value="NZ_MBEW02000020.1"/>
</dbReference>
<evidence type="ECO:0000256" key="13">
    <source>
        <dbReference type="ARBA" id="ARBA00023204"/>
    </source>
</evidence>
<dbReference type="InterPro" id="IPR019760">
    <property type="entry name" value="DNA-dir_DNA_pol_A_CS"/>
</dbReference>
<evidence type="ECO:0000256" key="15">
    <source>
        <dbReference type="NCBIfam" id="TIGR00593"/>
    </source>
</evidence>
<dbReference type="PANTHER" id="PTHR10133">
    <property type="entry name" value="DNA POLYMERASE I"/>
    <property type="match status" value="1"/>
</dbReference>
<dbReference type="InterPro" id="IPR008918">
    <property type="entry name" value="HhH2"/>
</dbReference>
<comment type="similarity">
    <text evidence="1 16">Belongs to the DNA polymerase type-A family.</text>
</comment>
<evidence type="ECO:0000256" key="10">
    <source>
        <dbReference type="ARBA" id="ARBA00022839"/>
    </source>
</evidence>
<feature type="domain" description="DNA-directed DNA polymerase family A palm" evidence="18">
    <location>
        <begin position="640"/>
        <end position="846"/>
    </location>
</feature>
<dbReference type="CDD" id="cd08637">
    <property type="entry name" value="DNA_pol_A_pol_I_C"/>
    <property type="match status" value="1"/>
</dbReference>
<comment type="caution">
    <text evidence="19">The sequence shown here is derived from an EMBL/GenBank/DDBJ whole genome shotgun (WGS) entry which is preliminary data.</text>
</comment>
<evidence type="ECO:0000313" key="21">
    <source>
        <dbReference type="Proteomes" id="UP000093352"/>
    </source>
</evidence>
<protein>
    <recommendedName>
        <fullName evidence="3 15">DNA polymerase I</fullName>
        <ecNumber evidence="2 15">2.7.7.7</ecNumber>
    </recommendedName>
</protein>
<reference evidence="20 22" key="3">
    <citation type="submission" date="2019-07" db="EMBL/GenBank/DDBJ databases">
        <title>Criibacterium bergeronii gen. nov., sp. nov. isolated from human clinical samples.</title>
        <authorList>
            <person name="Maheux A.F."/>
            <person name="Boudreau D.K."/>
            <person name="Berube E."/>
            <person name="Brodeur S."/>
            <person name="Bernard K.A."/>
            <person name="Abed J.Y."/>
            <person name="Ducrey E."/>
            <person name="Guay E.F."/>
            <person name="Raymond F."/>
            <person name="Corbeil J."/>
            <person name="Domingo M.-C."/>
            <person name="Roy P.H."/>
            <person name="Boissinot M."/>
            <person name="Tocheva E.I."/>
            <person name="Omar R.F."/>
        </authorList>
    </citation>
    <scope>NUCLEOTIDE SEQUENCE [LARGE SCALE GENOMIC DNA]</scope>
    <source>
        <strain evidence="20 22">CCRI-24246</strain>
    </source>
</reference>
<keyword evidence="7" id="KW-0540">Nuclease</keyword>
<dbReference type="PROSITE" id="PS00447">
    <property type="entry name" value="DNA_POLYMERASE_A"/>
    <property type="match status" value="1"/>
</dbReference>
<dbReference type="FunFam" id="3.40.50.1010:FF:000001">
    <property type="entry name" value="DNA polymerase I"/>
    <property type="match status" value="1"/>
</dbReference>
<evidence type="ECO:0000256" key="5">
    <source>
        <dbReference type="ARBA" id="ARBA00022695"/>
    </source>
</evidence>
<dbReference type="PANTHER" id="PTHR10133:SF27">
    <property type="entry name" value="DNA POLYMERASE NU"/>
    <property type="match status" value="1"/>
</dbReference>
<comment type="subunit">
    <text evidence="16">Single-chain monomer with multiple functions.</text>
</comment>
<dbReference type="FunFam" id="1.20.1060.10:FF:000001">
    <property type="entry name" value="DNA polymerase I"/>
    <property type="match status" value="1"/>
</dbReference>
<dbReference type="Proteomes" id="UP000093352">
    <property type="component" value="Unassembled WGS sequence"/>
</dbReference>
<evidence type="ECO:0000259" key="17">
    <source>
        <dbReference type="SMART" id="SM00475"/>
    </source>
</evidence>
<dbReference type="GO" id="GO:0006302">
    <property type="term" value="P:double-strand break repair"/>
    <property type="evidence" value="ECO:0007669"/>
    <property type="project" value="TreeGrafter"/>
</dbReference>
<dbReference type="GO" id="GO:0006261">
    <property type="term" value="P:DNA-templated DNA replication"/>
    <property type="evidence" value="ECO:0007669"/>
    <property type="project" value="UniProtKB-UniRule"/>
</dbReference>
<organism evidence="19 21">
    <name type="scientific">Criibacterium bergeronii</name>
    <dbReference type="NCBI Taxonomy" id="1871336"/>
    <lineage>
        <taxon>Bacteria</taxon>
        <taxon>Bacillati</taxon>
        <taxon>Bacillota</taxon>
        <taxon>Clostridia</taxon>
        <taxon>Peptostreptococcales</taxon>
        <taxon>Filifactoraceae</taxon>
        <taxon>Criibacterium</taxon>
    </lineage>
</organism>
<dbReference type="NCBIfam" id="NF004397">
    <property type="entry name" value="PRK05755.1"/>
    <property type="match status" value="1"/>
</dbReference>
<dbReference type="SMART" id="SM00475">
    <property type="entry name" value="53EXOc"/>
    <property type="match status" value="1"/>
</dbReference>
<dbReference type="FunFam" id="1.10.150.20:FF:000003">
    <property type="entry name" value="DNA polymerase I"/>
    <property type="match status" value="1"/>
</dbReference>
<dbReference type="SUPFAM" id="SSF56672">
    <property type="entry name" value="DNA/RNA polymerases"/>
    <property type="match status" value="1"/>
</dbReference>
<dbReference type="SMART" id="SM00279">
    <property type="entry name" value="HhH2"/>
    <property type="match status" value="1"/>
</dbReference>
<evidence type="ECO:0000313" key="22">
    <source>
        <dbReference type="Proteomes" id="UP000319424"/>
    </source>
</evidence>
<dbReference type="Gene3D" id="3.30.420.10">
    <property type="entry name" value="Ribonuclease H-like superfamily/Ribonuclease H"/>
    <property type="match status" value="1"/>
</dbReference>
<dbReference type="OrthoDB" id="9806424at2"/>
<dbReference type="InterPro" id="IPR001098">
    <property type="entry name" value="DNA-dir_DNA_pol_A_palm_dom"/>
</dbReference>
<dbReference type="SUPFAM" id="SSF88723">
    <property type="entry name" value="PIN domain-like"/>
    <property type="match status" value="1"/>
</dbReference>
<evidence type="ECO:0000256" key="12">
    <source>
        <dbReference type="ARBA" id="ARBA00023125"/>
    </source>
</evidence>
<dbReference type="Pfam" id="PF01367">
    <property type="entry name" value="5_3_exonuc"/>
    <property type="match status" value="1"/>
</dbReference>
<dbReference type="InterPro" id="IPR020046">
    <property type="entry name" value="5-3_exonucl_a-hlix_arch_N"/>
</dbReference>
<dbReference type="CDD" id="cd06140">
    <property type="entry name" value="DNA_polA_I_Bacillus_like_exo"/>
    <property type="match status" value="1"/>
</dbReference>
<dbReference type="InterPro" id="IPR012337">
    <property type="entry name" value="RNaseH-like_sf"/>
</dbReference>
<dbReference type="GO" id="GO:0003677">
    <property type="term" value="F:DNA binding"/>
    <property type="evidence" value="ECO:0007669"/>
    <property type="project" value="UniProtKB-UniRule"/>
</dbReference>
<gene>
    <name evidence="16 20" type="primary">polA</name>
    <name evidence="19" type="ORF">BBG48_008225</name>
    <name evidence="20" type="ORF">FL857_06545</name>
</gene>
<reference evidence="19 21" key="1">
    <citation type="journal article" date="2016" name="Genome Announc.">
        <title>Draft Genome Sequence of Criibacterium bergeronii gen. nov., sp. nov., Strain CCRI-22567T, Isolated from a Vaginal Sample from a Woman with Bacterial Vaginosis.</title>
        <authorList>
            <person name="Maheux A.F."/>
            <person name="Berube E."/>
            <person name="Boudreau D.K."/>
            <person name="Raymond F."/>
            <person name="Corbeil J."/>
            <person name="Roy P.H."/>
            <person name="Boissinot M."/>
            <person name="Omar R.F."/>
        </authorList>
    </citation>
    <scope>NUCLEOTIDE SEQUENCE [LARGE SCALE GENOMIC DNA]</scope>
    <source>
        <strain evidence="19 21">CCRI-22567</strain>
    </source>
</reference>
<dbReference type="EMBL" id="VJXW01000008">
    <property type="protein sequence ID" value="TRW26073.1"/>
    <property type="molecule type" value="Genomic_DNA"/>
</dbReference>
<comment type="function">
    <text evidence="16">In addition to polymerase activity, this DNA polymerase exhibits 5'-3' exonuclease activity.</text>
</comment>
<evidence type="ECO:0000259" key="18">
    <source>
        <dbReference type="SMART" id="SM00482"/>
    </source>
</evidence>
<dbReference type="InterPro" id="IPR018320">
    <property type="entry name" value="DNA_polymerase_1"/>
</dbReference>
<dbReference type="InterPro" id="IPR002298">
    <property type="entry name" value="DNA_polymerase_A"/>
</dbReference>
<dbReference type="InterPro" id="IPR029060">
    <property type="entry name" value="PIN-like_dom_sf"/>
</dbReference>
<dbReference type="InterPro" id="IPR036397">
    <property type="entry name" value="RNaseH_sf"/>
</dbReference>
<dbReference type="EC" id="2.7.7.7" evidence="2 15"/>
<dbReference type="InterPro" id="IPR054690">
    <property type="entry name" value="DNA_polI_exonuclease"/>
</dbReference>
<dbReference type="CDD" id="cd09859">
    <property type="entry name" value="PIN_53EXO"/>
    <property type="match status" value="1"/>
</dbReference>
<evidence type="ECO:0000313" key="20">
    <source>
        <dbReference type="EMBL" id="TRW26073.1"/>
    </source>
</evidence>
<reference evidence="19" key="2">
    <citation type="submission" date="2018-07" db="EMBL/GenBank/DDBJ databases">
        <authorList>
            <person name="Quirk P.G."/>
            <person name="Krulwich T.A."/>
        </authorList>
    </citation>
    <scope>NUCLEOTIDE SEQUENCE</scope>
    <source>
        <strain evidence="19">CCRI-22567</strain>
    </source>
</reference>
<sequence length="882" mass="99698">MENLVIIIDGNSLMNRAFYALPEMTDKKGRHTNALYGFANIIFKILKEYTPTHFAVAFDLKAPTFRHKMYDGYKAGRKKMPDELAEQIEPLKQMIDFFGINRLELEGFEADDILGVVAKKAGESGLKTYIITGDKDSFQLATDNVSILFTKKGISEIEVVDKQKMLDDYGITPTEFIDLKALMGDSSDNIPGVAGIGEKTGLKLIQEYKSIENIYKHIDEIKGAVQKKLIADEESAYMSKKLATIHSDLPVDFETEEILYNGLDTKNLTEFFQQRDMVSLVKRLSSTSNEVVSENGSVSNEKIKEIEYTTDPQKLLAENSKRIFIKVVKEDAPVNIRAILSLCIMTEKNSYCIDEKDIEKIKPILISDEVQKCGFDIKEDYIALLAYDIEMKNVYFDSKIAQYLFDPDASSYDISNLSASYSLPEIDSAEAFFGKGKNKKVITSFNKKEIEPYYLQMMYIVKGAIEKQTEKIKAWDMSSLFFDVEMPLVTVLGDMQYAGVAIDKAALLDAKKEFSSVIMQLEKDIYQLANQEFNINSPKQLGKVLFEDLGLPTGKKTKTGYSTDAKVLENLIDAHPIVEKILSYRTYTKLLSTYVDGLLAIINKDTGRIHSSFNQTITATGRISSTEPNLQNIPVRDAIGRNLRKAFIAKDGDILVDADYSQIELRVLADISNETVLIDGFNEGIDIHTRTASEVFEVPIDEVTKELRSAAKAVNFGIVYGISDFGLSNNLGIGRKKAGEYIKNYLDRFKNIEKYMDDIVKQAEKDGYVTTFLNRRRYIPQINMKNFIQKNLGKRLAMNTPVQGSAADIIKIAMVKVSKRLKKEKLKSKLILQIHDELIIEATMDEKEIVEKLLKEEMEHAYKLKSSLKADVQSGKSWYDTK</sequence>
<dbReference type="SMART" id="SM00482">
    <property type="entry name" value="POLAc"/>
    <property type="match status" value="1"/>
</dbReference>
<keyword evidence="9 16" id="KW-0378">Hydrolase</keyword>
<dbReference type="Pfam" id="PF02739">
    <property type="entry name" value="5_3_exonuc_N"/>
    <property type="match status" value="1"/>
</dbReference>
<feature type="domain" description="5'-3' exonuclease" evidence="17">
    <location>
        <begin position="1"/>
        <end position="261"/>
    </location>
</feature>
<keyword evidence="10 16" id="KW-0269">Exonuclease</keyword>
<evidence type="ECO:0000313" key="19">
    <source>
        <dbReference type="EMBL" id="RDY20797.1"/>
    </source>
</evidence>
<keyword evidence="21" id="KW-1185">Reference proteome</keyword>
<dbReference type="SUPFAM" id="SSF53098">
    <property type="entry name" value="Ribonuclease H-like"/>
    <property type="match status" value="1"/>
</dbReference>
<evidence type="ECO:0000256" key="8">
    <source>
        <dbReference type="ARBA" id="ARBA00022763"/>
    </source>
</evidence>
<dbReference type="Proteomes" id="UP000319424">
    <property type="component" value="Unassembled WGS sequence"/>
</dbReference>
<dbReference type="PRINTS" id="PR00868">
    <property type="entry name" value="DNAPOLI"/>
</dbReference>
<dbReference type="EMBL" id="MBEW02000020">
    <property type="protein sequence ID" value="RDY20797.1"/>
    <property type="molecule type" value="Genomic_DNA"/>
</dbReference>
<dbReference type="InterPro" id="IPR036279">
    <property type="entry name" value="5-3_exonuclease_C_sf"/>
</dbReference>
<evidence type="ECO:0000256" key="11">
    <source>
        <dbReference type="ARBA" id="ARBA00022932"/>
    </source>
</evidence>
<keyword evidence="13 16" id="KW-0234">DNA repair</keyword>
<dbReference type="Pfam" id="PF22619">
    <property type="entry name" value="DNA_polI_exo1"/>
    <property type="match status" value="1"/>
</dbReference>
<accession>A0A371IJX9</accession>
<keyword evidence="8 16" id="KW-0227">DNA damage</keyword>
<keyword evidence="11 16" id="KW-0239">DNA-directed DNA polymerase</keyword>
<dbReference type="GO" id="GO:0003887">
    <property type="term" value="F:DNA-directed DNA polymerase activity"/>
    <property type="evidence" value="ECO:0007669"/>
    <property type="project" value="UniProtKB-UniRule"/>
</dbReference>
<comment type="catalytic activity">
    <reaction evidence="14 16">
        <text>DNA(n) + a 2'-deoxyribonucleoside 5'-triphosphate = DNA(n+1) + diphosphate</text>
        <dbReference type="Rhea" id="RHEA:22508"/>
        <dbReference type="Rhea" id="RHEA-COMP:17339"/>
        <dbReference type="Rhea" id="RHEA-COMP:17340"/>
        <dbReference type="ChEBI" id="CHEBI:33019"/>
        <dbReference type="ChEBI" id="CHEBI:61560"/>
        <dbReference type="ChEBI" id="CHEBI:173112"/>
        <dbReference type="EC" id="2.7.7.7"/>
    </reaction>
</comment>
<evidence type="ECO:0000256" key="1">
    <source>
        <dbReference type="ARBA" id="ARBA00007705"/>
    </source>
</evidence>
<dbReference type="NCBIfam" id="TIGR00593">
    <property type="entry name" value="pola"/>
    <property type="match status" value="1"/>
</dbReference>
<dbReference type="Gene3D" id="3.40.50.1010">
    <property type="entry name" value="5'-nuclease"/>
    <property type="match status" value="1"/>
</dbReference>
<evidence type="ECO:0000256" key="3">
    <source>
        <dbReference type="ARBA" id="ARBA00020311"/>
    </source>
</evidence>